<evidence type="ECO:0000259" key="5">
    <source>
        <dbReference type="PROSITE" id="PS50931"/>
    </source>
</evidence>
<dbReference type="Gene3D" id="1.10.10.10">
    <property type="entry name" value="Winged helix-like DNA-binding domain superfamily/Winged helix DNA-binding domain"/>
    <property type="match status" value="1"/>
</dbReference>
<dbReference type="Gene3D" id="3.40.190.10">
    <property type="entry name" value="Periplasmic binding protein-like II"/>
    <property type="match status" value="2"/>
</dbReference>
<gene>
    <name evidence="6" type="ORF">C1H84_03955</name>
</gene>
<comment type="similarity">
    <text evidence="1">Belongs to the LysR transcriptional regulatory family.</text>
</comment>
<accession>A0A365YK15</accession>
<dbReference type="InterPro" id="IPR000847">
    <property type="entry name" value="LysR_HTH_N"/>
</dbReference>
<dbReference type="EMBL" id="POAF01000002">
    <property type="protein sequence ID" value="RBM02600.1"/>
    <property type="molecule type" value="Genomic_DNA"/>
</dbReference>
<dbReference type="InterPro" id="IPR005119">
    <property type="entry name" value="LysR_subst-bd"/>
</dbReference>
<dbReference type="GO" id="GO:0003700">
    <property type="term" value="F:DNA-binding transcription factor activity"/>
    <property type="evidence" value="ECO:0007669"/>
    <property type="project" value="InterPro"/>
</dbReference>
<name>A0A365YK15_9MICC</name>
<evidence type="ECO:0000256" key="1">
    <source>
        <dbReference type="ARBA" id="ARBA00009437"/>
    </source>
</evidence>
<dbReference type="SUPFAM" id="SSF46785">
    <property type="entry name" value="Winged helix' DNA-binding domain"/>
    <property type="match status" value="1"/>
</dbReference>
<dbReference type="Pfam" id="PF03466">
    <property type="entry name" value="LysR_substrate"/>
    <property type="match status" value="1"/>
</dbReference>
<dbReference type="CDD" id="cd08414">
    <property type="entry name" value="PBP2_LTTR_aromatics_like"/>
    <property type="match status" value="1"/>
</dbReference>
<sequence>MEIRWLEAFIAVAEELHFGNAALRLRMAQSPLSQTIRKLERSLGTELFVRSTRSVELTAAGHALLPHARQVMEELTIAAQAVKVPQGKVYGKLSLGFTGVLNQLALPPMTRALRSTHPDIELTLVGRVMTHDAVHQLEAGSLDLAFVGLPVDSARINSRLLAQEAFGMVLPQEHPLADREGVELAAFADDSFITPPISAGSALYQSTIYACTDAGFYPTVSQEITDPYMTMMLVAAGVGVAFMPEGIAHVVPPGAVFVPLHGKQYYMNHGLAWSVRPGSLARDAFLELSEEVLPSPTRIM</sequence>
<dbReference type="SUPFAM" id="SSF53850">
    <property type="entry name" value="Periplasmic binding protein-like II"/>
    <property type="match status" value="1"/>
</dbReference>
<dbReference type="GO" id="GO:0003677">
    <property type="term" value="F:DNA binding"/>
    <property type="evidence" value="ECO:0007669"/>
    <property type="project" value="UniProtKB-KW"/>
</dbReference>
<dbReference type="RefSeq" id="WP_113606608.1">
    <property type="nucleotide sequence ID" value="NZ_JBNBOD010000002.1"/>
</dbReference>
<feature type="domain" description="HTH lysR-type" evidence="5">
    <location>
        <begin position="1"/>
        <end position="58"/>
    </location>
</feature>
<evidence type="ECO:0000256" key="3">
    <source>
        <dbReference type="ARBA" id="ARBA00023125"/>
    </source>
</evidence>
<dbReference type="Pfam" id="PF00126">
    <property type="entry name" value="HTH_1"/>
    <property type="match status" value="1"/>
</dbReference>
<dbReference type="AlphaFoldDB" id="A0A365YK15"/>
<keyword evidence="7" id="KW-1185">Reference proteome</keyword>
<organism evidence="6 7">
    <name type="scientific">Glutamicibacter soli</name>
    <dbReference type="NCBI Taxonomy" id="453836"/>
    <lineage>
        <taxon>Bacteria</taxon>
        <taxon>Bacillati</taxon>
        <taxon>Actinomycetota</taxon>
        <taxon>Actinomycetes</taxon>
        <taxon>Micrococcales</taxon>
        <taxon>Micrococcaceae</taxon>
        <taxon>Glutamicibacter</taxon>
    </lineage>
</organism>
<dbReference type="GO" id="GO:0032993">
    <property type="term" value="C:protein-DNA complex"/>
    <property type="evidence" value="ECO:0007669"/>
    <property type="project" value="TreeGrafter"/>
</dbReference>
<dbReference type="FunFam" id="1.10.10.10:FF:000001">
    <property type="entry name" value="LysR family transcriptional regulator"/>
    <property type="match status" value="1"/>
</dbReference>
<keyword evidence="4" id="KW-0804">Transcription</keyword>
<protein>
    <submittedName>
        <fullName evidence="6">LysR family transcriptional regulator</fullName>
    </submittedName>
</protein>
<dbReference type="PROSITE" id="PS50931">
    <property type="entry name" value="HTH_LYSR"/>
    <property type="match status" value="1"/>
</dbReference>
<dbReference type="InterPro" id="IPR036388">
    <property type="entry name" value="WH-like_DNA-bd_sf"/>
</dbReference>
<comment type="caution">
    <text evidence="6">The sequence shown here is derived from an EMBL/GenBank/DDBJ whole genome shotgun (WGS) entry which is preliminary data.</text>
</comment>
<dbReference type="PRINTS" id="PR00039">
    <property type="entry name" value="HTHLYSR"/>
</dbReference>
<keyword evidence="2" id="KW-0805">Transcription regulation</keyword>
<dbReference type="InterPro" id="IPR036390">
    <property type="entry name" value="WH_DNA-bd_sf"/>
</dbReference>
<evidence type="ECO:0000313" key="7">
    <source>
        <dbReference type="Proteomes" id="UP000252167"/>
    </source>
</evidence>
<keyword evidence="3" id="KW-0238">DNA-binding</keyword>
<evidence type="ECO:0000313" key="6">
    <source>
        <dbReference type="EMBL" id="RBM02600.1"/>
    </source>
</evidence>
<proteinExistence type="inferred from homology"/>
<evidence type="ECO:0000256" key="2">
    <source>
        <dbReference type="ARBA" id="ARBA00023015"/>
    </source>
</evidence>
<evidence type="ECO:0000256" key="4">
    <source>
        <dbReference type="ARBA" id="ARBA00023163"/>
    </source>
</evidence>
<dbReference type="Proteomes" id="UP000252167">
    <property type="component" value="Unassembled WGS sequence"/>
</dbReference>
<reference evidence="6 7" key="1">
    <citation type="submission" date="2018-01" db="EMBL/GenBank/DDBJ databases">
        <title>Glutamicibacter soli strain NHPC-3 Whole genome sequence and assembly.</title>
        <authorList>
            <person name="Choudhury P."/>
            <person name="Gupta D."/>
            <person name="Sengupta K."/>
            <person name="Jawed A."/>
            <person name="Sultana N."/>
            <person name="Saha P."/>
        </authorList>
    </citation>
    <scope>NUCLEOTIDE SEQUENCE [LARGE SCALE GENOMIC DNA]</scope>
    <source>
        <strain evidence="6 7">NHPC-3</strain>
    </source>
</reference>
<dbReference type="PANTHER" id="PTHR30346">
    <property type="entry name" value="TRANSCRIPTIONAL DUAL REGULATOR HCAR-RELATED"/>
    <property type="match status" value="1"/>
</dbReference>
<dbReference type="PANTHER" id="PTHR30346:SF0">
    <property type="entry name" value="HCA OPERON TRANSCRIPTIONAL ACTIVATOR HCAR"/>
    <property type="match status" value="1"/>
</dbReference>